<evidence type="ECO:0000313" key="2">
    <source>
        <dbReference type="Proteomes" id="UP001233172"/>
    </source>
</evidence>
<accession>A0AAD8FJ25</accession>
<comment type="caution">
    <text evidence="1">The sequence shown here is derived from an EMBL/GenBank/DDBJ whole genome shotgun (WGS) entry which is preliminary data.</text>
</comment>
<proteinExistence type="predicted"/>
<dbReference type="EMBL" id="JASAOG010000015">
    <property type="protein sequence ID" value="KAK0064969.1"/>
    <property type="molecule type" value="Genomic_DNA"/>
</dbReference>
<reference evidence="1" key="1">
    <citation type="journal article" date="2023" name="PLoS Negl. Trop. Dis.">
        <title>A genome sequence for Biomphalaria pfeifferi, the major vector snail for the human-infecting parasite Schistosoma mansoni.</title>
        <authorList>
            <person name="Bu L."/>
            <person name="Lu L."/>
            <person name="Laidemitt M.R."/>
            <person name="Zhang S.M."/>
            <person name="Mutuku M."/>
            <person name="Mkoji G."/>
            <person name="Steinauer M."/>
            <person name="Loker E.S."/>
        </authorList>
    </citation>
    <scope>NUCLEOTIDE SEQUENCE</scope>
    <source>
        <strain evidence="1">KasaAsao</strain>
    </source>
</reference>
<name>A0AAD8FJ25_BIOPF</name>
<feature type="non-terminal residue" evidence="1">
    <location>
        <position position="98"/>
    </location>
</feature>
<keyword evidence="2" id="KW-1185">Reference proteome</keyword>
<feature type="non-terminal residue" evidence="1">
    <location>
        <position position="1"/>
    </location>
</feature>
<dbReference type="Proteomes" id="UP001233172">
    <property type="component" value="Unassembled WGS sequence"/>
</dbReference>
<gene>
    <name evidence="1" type="ORF">Bpfe_005527</name>
</gene>
<protein>
    <submittedName>
        <fullName evidence="1">Uncharacterized protein</fullName>
    </submittedName>
</protein>
<dbReference type="AlphaFoldDB" id="A0AAD8FJ25"/>
<sequence length="98" mass="11246">ILILEALQSCRDIEEIYIDQMFQNIGCNIFPNISRCISENLAHLTISSDLIDDAILRSLAISSLRLFVEPTDIVYTSHEGWQYLRSNNVDMTLTLRLD</sequence>
<organism evidence="1 2">
    <name type="scientific">Biomphalaria pfeifferi</name>
    <name type="common">Bloodfluke planorb</name>
    <name type="synonym">Freshwater snail</name>
    <dbReference type="NCBI Taxonomy" id="112525"/>
    <lineage>
        <taxon>Eukaryota</taxon>
        <taxon>Metazoa</taxon>
        <taxon>Spiralia</taxon>
        <taxon>Lophotrochozoa</taxon>
        <taxon>Mollusca</taxon>
        <taxon>Gastropoda</taxon>
        <taxon>Heterobranchia</taxon>
        <taxon>Euthyneura</taxon>
        <taxon>Panpulmonata</taxon>
        <taxon>Hygrophila</taxon>
        <taxon>Lymnaeoidea</taxon>
        <taxon>Planorbidae</taxon>
        <taxon>Biomphalaria</taxon>
    </lineage>
</organism>
<reference evidence="1" key="2">
    <citation type="submission" date="2023-04" db="EMBL/GenBank/DDBJ databases">
        <authorList>
            <person name="Bu L."/>
            <person name="Lu L."/>
            <person name="Laidemitt M.R."/>
            <person name="Zhang S.M."/>
            <person name="Mutuku M."/>
            <person name="Mkoji G."/>
            <person name="Steinauer M."/>
            <person name="Loker E.S."/>
        </authorList>
    </citation>
    <scope>NUCLEOTIDE SEQUENCE</scope>
    <source>
        <strain evidence="1">KasaAsao</strain>
        <tissue evidence="1">Whole Snail</tissue>
    </source>
</reference>
<evidence type="ECO:0000313" key="1">
    <source>
        <dbReference type="EMBL" id="KAK0064969.1"/>
    </source>
</evidence>